<dbReference type="GO" id="GO:0016538">
    <property type="term" value="F:cyclin-dependent protein serine/threonine kinase regulator activity"/>
    <property type="evidence" value="ECO:0007669"/>
    <property type="project" value="TreeGrafter"/>
</dbReference>
<protein>
    <submittedName>
        <fullName evidence="2">Cyclin</fullName>
    </submittedName>
</protein>
<dbReference type="Pfam" id="PF00134">
    <property type="entry name" value="Cyclin_N"/>
    <property type="match status" value="1"/>
</dbReference>
<evidence type="ECO:0000313" key="3">
    <source>
        <dbReference type="Proteomes" id="UP000546213"/>
    </source>
</evidence>
<name>A0A8H5L9K1_9HYPO</name>
<accession>A0A8H5L9K1</accession>
<dbReference type="AlphaFoldDB" id="A0A8H5L9K1"/>
<evidence type="ECO:0000313" key="2">
    <source>
        <dbReference type="EMBL" id="KAF5587832.1"/>
    </source>
</evidence>
<dbReference type="InterPro" id="IPR006671">
    <property type="entry name" value="Cyclin_N"/>
</dbReference>
<dbReference type="GO" id="GO:0000307">
    <property type="term" value="C:cyclin-dependent protein kinase holoenzyme complex"/>
    <property type="evidence" value="ECO:0007669"/>
    <property type="project" value="TreeGrafter"/>
</dbReference>
<dbReference type="Proteomes" id="UP000546213">
    <property type="component" value="Unassembled WGS sequence"/>
</dbReference>
<dbReference type="Gene3D" id="1.10.472.10">
    <property type="entry name" value="Cyclin-like"/>
    <property type="match status" value="1"/>
</dbReference>
<dbReference type="SUPFAM" id="SSF47954">
    <property type="entry name" value="Cyclin-like"/>
    <property type="match status" value="1"/>
</dbReference>
<dbReference type="OrthoDB" id="10250320at2759"/>
<proteinExistence type="predicted"/>
<dbReference type="InterPro" id="IPR036915">
    <property type="entry name" value="Cyclin-like_sf"/>
</dbReference>
<sequence>MADMSSYSTVSECRSVGRPLTDAFVDLYFMNYITTIAADAVPYLHQSPDYSAKTCSFIAKGPVTDTLPSLSSFVRTLVIAFKLPRVVMIASAVYLGRWRLRHPGASGPDPSAPYCLVLASMIIAVKHLYDDPPPNARWVRFLKKNGIHYFTVENINSMEIEMLYDLRWNVQTSSADVRRVSEPVLFVLGSELLNYAQ</sequence>
<feature type="domain" description="Cyclin N-terminal" evidence="1">
    <location>
        <begin position="68"/>
        <end position="170"/>
    </location>
</feature>
<comment type="caution">
    <text evidence="2">The sequence shown here is derived from an EMBL/GenBank/DDBJ whole genome shotgun (WGS) entry which is preliminary data.</text>
</comment>
<dbReference type="GO" id="GO:0005634">
    <property type="term" value="C:nucleus"/>
    <property type="evidence" value="ECO:0007669"/>
    <property type="project" value="TreeGrafter"/>
</dbReference>
<dbReference type="InterPro" id="IPR013922">
    <property type="entry name" value="Cyclin_PHO80-like"/>
</dbReference>
<dbReference type="EMBL" id="JAAOAS010000175">
    <property type="protein sequence ID" value="KAF5587832.1"/>
    <property type="molecule type" value="Genomic_DNA"/>
</dbReference>
<keyword evidence="3" id="KW-1185">Reference proteome</keyword>
<reference evidence="2 3" key="1">
    <citation type="submission" date="2020-05" db="EMBL/GenBank/DDBJ databases">
        <title>Identification and distribution of gene clusters putatively required for synthesis of sphingolipid metabolism inhibitors in phylogenetically diverse species of the filamentous fungus Fusarium.</title>
        <authorList>
            <person name="Kim H.-S."/>
            <person name="Busman M."/>
            <person name="Brown D.W."/>
            <person name="Divon H."/>
            <person name="Uhlig S."/>
            <person name="Proctor R.H."/>
        </authorList>
    </citation>
    <scope>NUCLEOTIDE SEQUENCE [LARGE SCALE GENOMIC DNA]</scope>
    <source>
        <strain evidence="2 3">NRRL 36939</strain>
    </source>
</reference>
<evidence type="ECO:0000259" key="1">
    <source>
        <dbReference type="Pfam" id="PF00134"/>
    </source>
</evidence>
<dbReference type="PANTHER" id="PTHR15615">
    <property type="match status" value="1"/>
</dbReference>
<dbReference type="GO" id="GO:0019901">
    <property type="term" value="F:protein kinase binding"/>
    <property type="evidence" value="ECO:0007669"/>
    <property type="project" value="InterPro"/>
</dbReference>
<organism evidence="2 3">
    <name type="scientific">Fusarium pseudocircinatum</name>
    <dbReference type="NCBI Taxonomy" id="56676"/>
    <lineage>
        <taxon>Eukaryota</taxon>
        <taxon>Fungi</taxon>
        <taxon>Dikarya</taxon>
        <taxon>Ascomycota</taxon>
        <taxon>Pezizomycotina</taxon>
        <taxon>Sordariomycetes</taxon>
        <taxon>Hypocreomycetidae</taxon>
        <taxon>Hypocreales</taxon>
        <taxon>Nectriaceae</taxon>
        <taxon>Fusarium</taxon>
        <taxon>Fusarium fujikuroi species complex</taxon>
    </lineage>
</organism>
<dbReference type="CDD" id="cd20557">
    <property type="entry name" value="CYCLIN_ScPCL1-like"/>
    <property type="match status" value="1"/>
</dbReference>
<gene>
    <name evidence="2" type="ORF">FPCIR_7416</name>
</gene>
<dbReference type="PANTHER" id="PTHR15615:SF108">
    <property type="entry name" value="PROTEIN CNPPD1"/>
    <property type="match status" value="1"/>
</dbReference>